<reference evidence="13" key="1">
    <citation type="submission" date="2019-03" db="EMBL/GenBank/DDBJ databases">
        <title>Improved annotation for the trematode Fasciola hepatica.</title>
        <authorList>
            <person name="Choi Y.-J."/>
            <person name="Martin J."/>
            <person name="Mitreva M."/>
        </authorList>
    </citation>
    <scope>NUCLEOTIDE SEQUENCE [LARGE SCALE GENOMIC DNA]</scope>
</reference>
<protein>
    <recommendedName>
        <fullName evidence="2">valine--tRNA ligase</fullName>
        <ecNumber evidence="2">6.1.1.9</ecNumber>
    </recommendedName>
    <alternativeName>
        <fullName evidence="9">Valyl-tRNA synthetase</fullName>
    </alternativeName>
</protein>
<dbReference type="InterPro" id="IPR002300">
    <property type="entry name" value="aa-tRNA-synth_Ia"/>
</dbReference>
<dbReference type="Gene3D" id="1.10.287.380">
    <property type="entry name" value="Valyl-tRNA synthetase, C-terminal domain"/>
    <property type="match status" value="1"/>
</dbReference>
<evidence type="ECO:0000256" key="4">
    <source>
        <dbReference type="ARBA" id="ARBA00022598"/>
    </source>
</evidence>
<evidence type="ECO:0000313" key="14">
    <source>
        <dbReference type="Proteomes" id="UP000230066"/>
    </source>
</evidence>
<organism evidence="13 14">
    <name type="scientific">Fasciola hepatica</name>
    <name type="common">Liver fluke</name>
    <dbReference type="NCBI Taxonomy" id="6192"/>
    <lineage>
        <taxon>Eukaryota</taxon>
        <taxon>Metazoa</taxon>
        <taxon>Spiralia</taxon>
        <taxon>Lophotrochozoa</taxon>
        <taxon>Platyhelminthes</taxon>
        <taxon>Trematoda</taxon>
        <taxon>Digenea</taxon>
        <taxon>Plagiorchiida</taxon>
        <taxon>Echinostomata</taxon>
        <taxon>Echinostomatoidea</taxon>
        <taxon>Fasciolidae</taxon>
        <taxon>Fasciola</taxon>
    </lineage>
</organism>
<dbReference type="InterPro" id="IPR037118">
    <property type="entry name" value="Val-tRNA_synth_C_sf"/>
</dbReference>
<keyword evidence="14" id="KW-1185">Reference proteome</keyword>
<dbReference type="SUPFAM" id="SSF47616">
    <property type="entry name" value="GST C-terminal domain-like"/>
    <property type="match status" value="1"/>
</dbReference>
<evidence type="ECO:0000259" key="12">
    <source>
        <dbReference type="Pfam" id="PF08264"/>
    </source>
</evidence>
<dbReference type="InterPro" id="IPR014729">
    <property type="entry name" value="Rossmann-like_a/b/a_fold"/>
</dbReference>
<dbReference type="InterPro" id="IPR036282">
    <property type="entry name" value="Glutathione-S-Trfase_C_sf"/>
</dbReference>
<dbReference type="SUPFAM" id="SSF47323">
    <property type="entry name" value="Anticodon-binding domain of a subclass of class I aminoacyl-tRNA synthetases"/>
    <property type="match status" value="1"/>
</dbReference>
<name>A0A4E0RXB0_FASHE</name>
<keyword evidence="5" id="KW-0547">Nucleotide-binding</keyword>
<feature type="compositionally biased region" description="Polar residues" evidence="10">
    <location>
        <begin position="898"/>
        <end position="909"/>
    </location>
</feature>
<dbReference type="InterPro" id="IPR002303">
    <property type="entry name" value="Valyl-tRNA_ligase"/>
</dbReference>
<dbReference type="NCBIfam" id="TIGR00422">
    <property type="entry name" value="valS"/>
    <property type="match status" value="1"/>
</dbReference>
<keyword evidence="3" id="KW-0963">Cytoplasm</keyword>
<evidence type="ECO:0000256" key="1">
    <source>
        <dbReference type="ARBA" id="ARBA00005594"/>
    </source>
</evidence>
<gene>
    <name evidence="13" type="ORF">D915_006356</name>
</gene>
<evidence type="ECO:0000313" key="13">
    <source>
        <dbReference type="EMBL" id="THD22872.1"/>
    </source>
</evidence>
<evidence type="ECO:0000256" key="6">
    <source>
        <dbReference type="ARBA" id="ARBA00022840"/>
    </source>
</evidence>
<dbReference type="Pfam" id="PF00133">
    <property type="entry name" value="tRNA-synt_1"/>
    <property type="match status" value="1"/>
</dbReference>
<dbReference type="Gene3D" id="3.40.50.620">
    <property type="entry name" value="HUPs"/>
    <property type="match status" value="2"/>
</dbReference>
<proteinExistence type="inferred from homology"/>
<dbReference type="PANTHER" id="PTHR11946:SF71">
    <property type="entry name" value="VALINE--TRNA LIGASE, MITOCHONDRIAL"/>
    <property type="match status" value="1"/>
</dbReference>
<feature type="domain" description="Aminoacyl-tRNA synthetase class Ia" evidence="11">
    <location>
        <begin position="1"/>
        <end position="502"/>
    </location>
</feature>
<dbReference type="InterPro" id="IPR009080">
    <property type="entry name" value="tRNAsynth_Ia_anticodon-bd"/>
</dbReference>
<dbReference type="FunFam" id="3.40.50.620:FF:000078">
    <property type="entry name" value="Valine--tRNA ligase, mitochondrial"/>
    <property type="match status" value="1"/>
</dbReference>
<dbReference type="Gene3D" id="3.90.740.10">
    <property type="entry name" value="Valyl/Leucyl/Isoleucyl-tRNA synthetase, editing domain"/>
    <property type="match status" value="1"/>
</dbReference>
<dbReference type="Pfam" id="PF08264">
    <property type="entry name" value="Anticodon_1"/>
    <property type="match status" value="1"/>
</dbReference>
<evidence type="ECO:0000256" key="8">
    <source>
        <dbReference type="ARBA" id="ARBA00023146"/>
    </source>
</evidence>
<dbReference type="GO" id="GO:0006438">
    <property type="term" value="P:valyl-tRNA aminoacylation"/>
    <property type="evidence" value="ECO:0007669"/>
    <property type="project" value="InterPro"/>
</dbReference>
<dbReference type="SUPFAM" id="SSF52374">
    <property type="entry name" value="Nucleotidylyl transferase"/>
    <property type="match status" value="1"/>
</dbReference>
<comment type="similarity">
    <text evidence="1">Belongs to the class-I aminoacyl-tRNA synthetase family.</text>
</comment>
<dbReference type="FunFam" id="1.10.730.10:FF:000009">
    <property type="entry name" value="Valine--tRNA ligase, mitochondrial"/>
    <property type="match status" value="1"/>
</dbReference>
<dbReference type="PANTHER" id="PTHR11946">
    <property type="entry name" value="VALYL-TRNA SYNTHETASES"/>
    <property type="match status" value="1"/>
</dbReference>
<dbReference type="InterPro" id="IPR013155">
    <property type="entry name" value="M/V/L/I-tRNA-synth_anticd-bd"/>
</dbReference>
<dbReference type="Proteomes" id="UP000230066">
    <property type="component" value="Unassembled WGS sequence"/>
</dbReference>
<keyword evidence="8 13" id="KW-0030">Aminoacyl-tRNA synthetase</keyword>
<dbReference type="InterPro" id="IPR033705">
    <property type="entry name" value="Anticodon_Ia_Val"/>
</dbReference>
<dbReference type="EMBL" id="JXXN02002471">
    <property type="protein sequence ID" value="THD22872.1"/>
    <property type="molecule type" value="Genomic_DNA"/>
</dbReference>
<dbReference type="CDD" id="cd07962">
    <property type="entry name" value="Anticodon_Ia_Val"/>
    <property type="match status" value="1"/>
</dbReference>
<accession>A0A4E0RXB0</accession>
<dbReference type="GO" id="GO:0004832">
    <property type="term" value="F:valine-tRNA ligase activity"/>
    <property type="evidence" value="ECO:0007669"/>
    <property type="project" value="UniProtKB-EC"/>
</dbReference>
<evidence type="ECO:0000256" key="9">
    <source>
        <dbReference type="ARBA" id="ARBA00029936"/>
    </source>
</evidence>
<dbReference type="EC" id="6.1.1.9" evidence="2"/>
<keyword evidence="6" id="KW-0067">ATP-binding</keyword>
<evidence type="ECO:0000256" key="10">
    <source>
        <dbReference type="SAM" id="MobiDB-lite"/>
    </source>
</evidence>
<feature type="region of interest" description="Disordered" evidence="10">
    <location>
        <begin position="780"/>
        <end position="812"/>
    </location>
</feature>
<dbReference type="PRINTS" id="PR00986">
    <property type="entry name" value="TRNASYNTHVAL"/>
</dbReference>
<evidence type="ECO:0000256" key="7">
    <source>
        <dbReference type="ARBA" id="ARBA00022917"/>
    </source>
</evidence>
<comment type="caution">
    <text evidence="13">The sequence shown here is derived from an EMBL/GenBank/DDBJ whole genome shotgun (WGS) entry which is preliminary data.</text>
</comment>
<dbReference type="InterPro" id="IPR009008">
    <property type="entry name" value="Val/Leu/Ile-tRNA-synth_edit"/>
</dbReference>
<dbReference type="SUPFAM" id="SSF50677">
    <property type="entry name" value="ValRS/IleRS/LeuRS editing domain"/>
    <property type="match status" value="1"/>
</dbReference>
<dbReference type="AlphaFoldDB" id="A0A4E0RXB0"/>
<evidence type="ECO:0000256" key="2">
    <source>
        <dbReference type="ARBA" id="ARBA00013169"/>
    </source>
</evidence>
<evidence type="ECO:0000256" key="3">
    <source>
        <dbReference type="ARBA" id="ARBA00022490"/>
    </source>
</evidence>
<evidence type="ECO:0000259" key="11">
    <source>
        <dbReference type="Pfam" id="PF00133"/>
    </source>
</evidence>
<feature type="region of interest" description="Disordered" evidence="10">
    <location>
        <begin position="898"/>
        <end position="917"/>
    </location>
</feature>
<keyword evidence="7" id="KW-0648">Protein biosynthesis</keyword>
<dbReference type="GO" id="GO:0002161">
    <property type="term" value="F:aminoacyl-tRNA deacylase activity"/>
    <property type="evidence" value="ECO:0007669"/>
    <property type="project" value="InterPro"/>
</dbReference>
<evidence type="ECO:0000256" key="5">
    <source>
        <dbReference type="ARBA" id="ARBA00022741"/>
    </source>
</evidence>
<dbReference type="GO" id="GO:0005524">
    <property type="term" value="F:ATP binding"/>
    <property type="evidence" value="ECO:0007669"/>
    <property type="project" value="UniProtKB-KW"/>
</dbReference>
<feature type="domain" description="Methionyl/Valyl/Leucyl/Isoleucyl-tRNA synthetase anticodon-binding" evidence="12">
    <location>
        <begin position="557"/>
        <end position="708"/>
    </location>
</feature>
<dbReference type="Gene3D" id="1.10.730.10">
    <property type="entry name" value="Isoleucyl-tRNA Synthetase, Domain 1"/>
    <property type="match status" value="1"/>
</dbReference>
<dbReference type="GO" id="GO:0005829">
    <property type="term" value="C:cytosol"/>
    <property type="evidence" value="ECO:0007669"/>
    <property type="project" value="TreeGrafter"/>
</dbReference>
<keyword evidence="4" id="KW-0436">Ligase</keyword>
<sequence>MDPSMCKAVTEAFCRLHAEGLIYRSLRLVNWSCTLLSAISDIEVDKMELSGRTLLSVPGYDKPVVFGILSLFAYPLIYAPGDPPEGVELIVATTRLETMLGDTGVAVHPEDPRYQHLIGRQIQHPLIPDRVIPIIGDTFVDREFGTGAVKLTPAHDHTDWEAGLRHQLPAISVIDEAGNMTAAAGPQFAGMKRFHARVHVRVALEALGLFRGERDNPMVVPICSRSKDVIEPLLKPQWYMRCQEMADQAIKEVTEGRLRIIPKLHVRTWNSWLRDCHDWCISRQLWWGHRIPAYRVALKRASSSEFDELDPTQHDSWVVGRTETEALKQACTKFQRSTDEIRLTQDTDVLDTWFSSQLFPFSVFGWPDQTPDLQAYYPGSLLETGHDILFFWVARMVMIGLRLTGQLPFHTVYLHAMVRDAHGKKMSKSLGNAVDPVDVIRGISLDDLQKQLEFGNLDPRELKRAREAQAKDFPKGIPECGTDALRFALCSYTKQGRNINLDILRVQGYRFFCNKLWNAVRYALYHCLGSEFKAPVIHSLEDSLREVRADSLISGTDRWILSRLAHAIQQCHEGFEQFQFPIATTACFNFWLYEFCDVYLEYTKPIVKPEGKPLQVERANLVRRILYMCLNCGLRLLHPFMPFITEELYQRLPRDKLEKVAPSLCVTRYPHPSEVLTLRDEDGVETDFRLVNSIVHRLRGLRAAYHVQVRGQCPSRGQLDTQILAPVPVLNNLISGGYLADIVEPLGKSHVILATSERSQIDTKGCIHATVSASDLLASNAEDPNLAGPGNAASDNEDGDREQETQIQLGTTSTTPVLAVTCQLFLNLAGQIDVVAERRRTEERLDRLSQSIQTLIADRARPEYASKVPMIKQLADGRKIHEMEAECDSLREMLSSLQDMEQQTPQANHSDPKVNEQPAHPLIPILEEITGRTMLPHVITDLQATMEHLSSPELLGGSEIAHRAQVKQWLSWSVRLYTLQHRQSTYWKQDATRFRDLLGEWLHSASTSYLAHTKHVTLADLSAAITLTVMSDHNSWVRGKRHKHLTQWIHRISESLQDKPRAQNLLLTALGESSTP</sequence>